<keyword evidence="1" id="KW-0808">Transferase</keyword>
<name>A0A764KZ42_SALER</name>
<dbReference type="EMBL" id="DAAYNX010000028">
    <property type="protein sequence ID" value="HAG5005422.1"/>
    <property type="molecule type" value="Genomic_DNA"/>
</dbReference>
<dbReference type="GO" id="GO:0016740">
    <property type="term" value="F:transferase activity"/>
    <property type="evidence" value="ECO:0007669"/>
    <property type="project" value="UniProtKB-KW"/>
</dbReference>
<evidence type="ECO:0000313" key="1">
    <source>
        <dbReference type="EMBL" id="HAG5005422.1"/>
    </source>
</evidence>
<feature type="non-terminal residue" evidence="1">
    <location>
        <position position="1"/>
    </location>
</feature>
<dbReference type="AlphaFoldDB" id="A0A764KZ42"/>
<organism evidence="1">
    <name type="scientific">Salmonella enterica</name>
    <name type="common">Salmonella choleraesuis</name>
    <dbReference type="NCBI Taxonomy" id="28901"/>
    <lineage>
        <taxon>Bacteria</taxon>
        <taxon>Pseudomonadati</taxon>
        <taxon>Pseudomonadota</taxon>
        <taxon>Gammaproteobacteria</taxon>
        <taxon>Enterobacterales</taxon>
        <taxon>Enterobacteriaceae</taxon>
        <taxon>Salmonella</taxon>
    </lineage>
</organism>
<reference evidence="1" key="2">
    <citation type="submission" date="2020-02" db="EMBL/GenBank/DDBJ databases">
        <authorList>
            <consortium name="NCBI Pathogen Detection Project"/>
        </authorList>
    </citation>
    <scope>NUCLEOTIDE SEQUENCE</scope>
    <source>
        <strain evidence="1">MA.CK_99/00008881</strain>
    </source>
</reference>
<protein>
    <submittedName>
        <fullName evidence="1">Glycosyl transferase family 1</fullName>
    </submittedName>
</protein>
<gene>
    <name evidence="1" type="ORF">G8387_004638</name>
</gene>
<sequence>TRGGMAEFVKEGDTGFHLQESMTPETIARDINKALASPDLNDITLHGQRCVEEKFP</sequence>
<comment type="caution">
    <text evidence="1">The sequence shown here is derived from an EMBL/GenBank/DDBJ whole genome shotgun (WGS) entry which is preliminary data.</text>
</comment>
<accession>A0A764KZ42</accession>
<reference evidence="1" key="1">
    <citation type="journal article" date="2018" name="Genome Biol.">
        <title>SKESA: strategic k-mer extension for scrupulous assemblies.</title>
        <authorList>
            <person name="Souvorov A."/>
            <person name="Agarwala R."/>
            <person name="Lipman D.J."/>
        </authorList>
    </citation>
    <scope>NUCLEOTIDE SEQUENCE</scope>
    <source>
        <strain evidence="1">MA.CK_99/00008881</strain>
    </source>
</reference>
<proteinExistence type="predicted"/>